<proteinExistence type="predicted"/>
<dbReference type="AlphaFoldDB" id="A0A239D1D8"/>
<gene>
    <name evidence="1" type="ORF">SAMN04488503_0055</name>
</gene>
<keyword evidence="2" id="KW-1185">Reference proteome</keyword>
<dbReference type="EMBL" id="FZOC01000010">
    <property type="protein sequence ID" value="SNS25838.1"/>
    <property type="molecule type" value="Genomic_DNA"/>
</dbReference>
<sequence length="156" mass="17107">MTGIAPSRARQFRIAAVVLLALLGTGLLACGKREWPAPQLSEDRFRIRSMNVQRGQGCLIVDCELAGAWANLDSVRLHLEPIGDEPGDGCPTCPFVPRISRFYGPGAPEMRRDMNRLIITACDLNPKKTYRVQIVASNVYPALSLVVSELFVSAPQ</sequence>
<reference evidence="1 2" key="1">
    <citation type="submission" date="2017-06" db="EMBL/GenBank/DDBJ databases">
        <authorList>
            <person name="Kim H.J."/>
            <person name="Triplett B.A."/>
        </authorList>
    </citation>
    <scope>NUCLEOTIDE SEQUENCE [LARGE SCALE GENOMIC DNA]</scope>
    <source>
        <strain evidence="1 2">DSM 13116</strain>
    </source>
</reference>
<dbReference type="Proteomes" id="UP000198324">
    <property type="component" value="Unassembled WGS sequence"/>
</dbReference>
<organism evidence="1 2">
    <name type="scientific">Humidesulfovibrio mexicanus</name>
    <dbReference type="NCBI Taxonomy" id="147047"/>
    <lineage>
        <taxon>Bacteria</taxon>
        <taxon>Pseudomonadati</taxon>
        <taxon>Thermodesulfobacteriota</taxon>
        <taxon>Desulfovibrionia</taxon>
        <taxon>Desulfovibrionales</taxon>
        <taxon>Desulfovibrionaceae</taxon>
        <taxon>Humidesulfovibrio</taxon>
    </lineage>
</organism>
<protein>
    <submittedName>
        <fullName evidence="1">Uncharacterized protein</fullName>
    </submittedName>
</protein>
<name>A0A239D1D8_9BACT</name>
<evidence type="ECO:0000313" key="1">
    <source>
        <dbReference type="EMBL" id="SNS25838.1"/>
    </source>
</evidence>
<evidence type="ECO:0000313" key="2">
    <source>
        <dbReference type="Proteomes" id="UP000198324"/>
    </source>
</evidence>
<accession>A0A239D1D8</accession>
<dbReference type="RefSeq" id="WP_143337429.1">
    <property type="nucleotide sequence ID" value="NZ_FZOC01000010.1"/>
</dbReference>
<dbReference type="OrthoDB" id="5470981at2"/>